<dbReference type="EMBL" id="KZ613817">
    <property type="protein sequence ID" value="PMD58815.1"/>
    <property type="molecule type" value="Genomic_DNA"/>
</dbReference>
<name>A0A2J6T711_9HELO</name>
<dbReference type="RefSeq" id="XP_024735719.1">
    <property type="nucleotide sequence ID" value="XM_024872668.1"/>
</dbReference>
<dbReference type="OrthoDB" id="4802432at2759"/>
<organism evidence="1 2">
    <name type="scientific">Hyaloscypha bicolor E</name>
    <dbReference type="NCBI Taxonomy" id="1095630"/>
    <lineage>
        <taxon>Eukaryota</taxon>
        <taxon>Fungi</taxon>
        <taxon>Dikarya</taxon>
        <taxon>Ascomycota</taxon>
        <taxon>Pezizomycotina</taxon>
        <taxon>Leotiomycetes</taxon>
        <taxon>Helotiales</taxon>
        <taxon>Hyaloscyphaceae</taxon>
        <taxon>Hyaloscypha</taxon>
        <taxon>Hyaloscypha bicolor</taxon>
    </lineage>
</organism>
<gene>
    <name evidence="1" type="ORF">K444DRAFT_416600</name>
</gene>
<proteinExistence type="predicted"/>
<accession>A0A2J6T711</accession>
<keyword evidence="2" id="KW-1185">Reference proteome</keyword>
<dbReference type="Proteomes" id="UP000235371">
    <property type="component" value="Unassembled WGS sequence"/>
</dbReference>
<protein>
    <recommendedName>
        <fullName evidence="3">F-box domain-containing protein</fullName>
    </recommendedName>
</protein>
<evidence type="ECO:0000313" key="1">
    <source>
        <dbReference type="EMBL" id="PMD58815.1"/>
    </source>
</evidence>
<dbReference type="GeneID" id="36580748"/>
<dbReference type="STRING" id="1095630.A0A2J6T711"/>
<evidence type="ECO:0008006" key="3">
    <source>
        <dbReference type="Google" id="ProtNLM"/>
    </source>
</evidence>
<evidence type="ECO:0000313" key="2">
    <source>
        <dbReference type="Proteomes" id="UP000235371"/>
    </source>
</evidence>
<dbReference type="AlphaFoldDB" id="A0A2J6T711"/>
<sequence length="323" mass="36399">MSPSDMLSELVTLIVSHLITPSETASTGQLQTPDKVAIYATVSKDWQKCIERHTFSSILLTPARLDEFDQIIRGSRRKYVRLIALDVVLDSYDEEACGRYETEEDQQKNNRLFIRTLQRLFLTMSSWEGVQEADLGIYMSVKVYSPSDLSRLGQEEGRTRRALKNRIGGANDTLDRRFDKSYLRLVNPKNDGKASALPHSVSAITEIDITAGNLRHMCPASCSLILSKLPGLRTFNAYLWDNERKDLDLRKRARHEFASSINLWPASINKVDLQYYNVGPADETFIPPNILPSSSNQDPLSSNLRAFSQQLTDLTLADITIGA</sequence>
<reference evidence="1 2" key="1">
    <citation type="submission" date="2016-04" db="EMBL/GenBank/DDBJ databases">
        <title>A degradative enzymes factory behind the ericoid mycorrhizal symbiosis.</title>
        <authorList>
            <consortium name="DOE Joint Genome Institute"/>
            <person name="Martino E."/>
            <person name="Morin E."/>
            <person name="Grelet G."/>
            <person name="Kuo A."/>
            <person name="Kohler A."/>
            <person name="Daghino S."/>
            <person name="Barry K."/>
            <person name="Choi C."/>
            <person name="Cichocki N."/>
            <person name="Clum A."/>
            <person name="Copeland A."/>
            <person name="Hainaut M."/>
            <person name="Haridas S."/>
            <person name="Labutti K."/>
            <person name="Lindquist E."/>
            <person name="Lipzen A."/>
            <person name="Khouja H.-R."/>
            <person name="Murat C."/>
            <person name="Ohm R."/>
            <person name="Olson A."/>
            <person name="Spatafora J."/>
            <person name="Veneault-Fourrey C."/>
            <person name="Henrissat B."/>
            <person name="Grigoriev I."/>
            <person name="Martin F."/>
            <person name="Perotto S."/>
        </authorList>
    </citation>
    <scope>NUCLEOTIDE SEQUENCE [LARGE SCALE GENOMIC DNA]</scope>
    <source>
        <strain evidence="1 2">E</strain>
    </source>
</reference>
<dbReference type="InParanoid" id="A0A2J6T711"/>